<evidence type="ECO:0000313" key="6">
    <source>
        <dbReference type="Proteomes" id="UP001592581"/>
    </source>
</evidence>
<dbReference type="PANTHER" id="PTHR48090:SF7">
    <property type="entry name" value="RFBJ PROTEIN"/>
    <property type="match status" value="1"/>
</dbReference>
<evidence type="ECO:0000256" key="3">
    <source>
        <dbReference type="SAM" id="Phobius"/>
    </source>
</evidence>
<dbReference type="GO" id="GO:0016757">
    <property type="term" value="F:glycosyltransferase activity"/>
    <property type="evidence" value="ECO:0007669"/>
    <property type="project" value="UniProtKB-KW"/>
</dbReference>
<evidence type="ECO:0000256" key="1">
    <source>
        <dbReference type="ARBA" id="ARBA00006739"/>
    </source>
</evidence>
<keyword evidence="3" id="KW-0812">Transmembrane</keyword>
<name>A0ABV6XH78_9ACTN</name>
<dbReference type="Proteomes" id="UP001592581">
    <property type="component" value="Unassembled WGS sequence"/>
</dbReference>
<dbReference type="SUPFAM" id="SSF53448">
    <property type="entry name" value="Nucleotide-diphospho-sugar transferases"/>
    <property type="match status" value="1"/>
</dbReference>
<reference evidence="5 6" key="1">
    <citation type="submission" date="2024-06" db="EMBL/GenBank/DDBJ databases">
        <authorList>
            <person name="Lee S.D."/>
        </authorList>
    </citation>
    <scope>NUCLEOTIDE SEQUENCE [LARGE SCALE GENOMIC DNA]</scope>
    <source>
        <strain evidence="5 6">N1-10</strain>
    </source>
</reference>
<dbReference type="InterPro" id="IPR029044">
    <property type="entry name" value="Nucleotide-diphossugar_trans"/>
</dbReference>
<protein>
    <submittedName>
        <fullName evidence="5">Glycosyltransferase</fullName>
        <ecNumber evidence="5">2.4.-.-</ecNumber>
    </submittedName>
</protein>
<comment type="similarity">
    <text evidence="1">Belongs to the glycosyltransferase 2 family.</text>
</comment>
<feature type="transmembrane region" description="Helical" evidence="3">
    <location>
        <begin position="91"/>
        <end position="114"/>
    </location>
</feature>
<sequence>MSDGEPAAREALSADRAAGPGAARYALLALAGLATLLVQVLASRGLGPGDYGALAALLGLIAALGVPLAALQTMLGALVVRRTERGTPVDLGPLLMRFVGSACLLALVASPAAWPAAAALHLSGPLPLLLVLLFLVPSAACTVLWAGRYGTRGLAGVAAPVATGSGVRLAVTALALAAGGGVCTVLAATVLGESTTAVALWLALRRSTDPVRGERLALPVRRAVGAVLTIAGLWSLTGIDLVCARRWLPPAEAGRYSAAAFLAKSALFAAQAAVVVLLGRLASADRRTAEQALRAGLAAASLAGAGVTAGLVLGGRRIIPMLLGPGYLVQPWLGLWLGLAATSLLLLALLLHYRVACGSWTGGVWIGVVAFPVLVQPMPDTACGIAAALALASALAVAAAWRGLPEPGLPDTTGTGTDRVRAGGSRTPAQPTPPGLQQPAELEISMVVPYYNPGPAFLAHIRELLGVLDAYGCSYEVLAVADGCTDRSDRALAELVHPRLRQIGYRDNAGKGAALRTGFQQARGHWIGFIDADGDIPAALVPDVLDAVRAGRMDAALGAKWLQPGTFPPRHGLPRRLCSYLYRTVTRVLFGLPLKDTQTGLKVFRREALARVLPLCRENRFVFDLELLALLHRHGHRRVVQVPVSFRPRTTSTVGPAAVALILRDTLRLRARLLRPARHSAVTDGFTPNPRPAPGGITTHELRPVPDSVS</sequence>
<feature type="transmembrane region" description="Helical" evidence="3">
    <location>
        <begin position="333"/>
        <end position="353"/>
    </location>
</feature>
<evidence type="ECO:0000256" key="2">
    <source>
        <dbReference type="SAM" id="MobiDB-lite"/>
    </source>
</evidence>
<dbReference type="Gene3D" id="3.90.550.10">
    <property type="entry name" value="Spore Coat Polysaccharide Biosynthesis Protein SpsA, Chain A"/>
    <property type="match status" value="1"/>
</dbReference>
<dbReference type="InterPro" id="IPR001173">
    <property type="entry name" value="Glyco_trans_2-like"/>
</dbReference>
<comment type="caution">
    <text evidence="5">The sequence shown here is derived from an EMBL/GenBank/DDBJ whole genome shotgun (WGS) entry which is preliminary data.</text>
</comment>
<feature type="transmembrane region" description="Helical" evidence="3">
    <location>
        <begin position="256"/>
        <end position="281"/>
    </location>
</feature>
<dbReference type="Pfam" id="PF00535">
    <property type="entry name" value="Glycos_transf_2"/>
    <property type="match status" value="1"/>
</dbReference>
<feature type="region of interest" description="Disordered" evidence="2">
    <location>
        <begin position="681"/>
        <end position="710"/>
    </location>
</feature>
<evidence type="ECO:0000313" key="5">
    <source>
        <dbReference type="EMBL" id="MFC1437428.1"/>
    </source>
</evidence>
<gene>
    <name evidence="5" type="ORF">ABUW04_04095</name>
</gene>
<keyword evidence="3" id="KW-0472">Membrane</keyword>
<feature type="transmembrane region" description="Helical" evidence="3">
    <location>
        <begin position="126"/>
        <end position="147"/>
    </location>
</feature>
<feature type="transmembrane region" description="Helical" evidence="3">
    <location>
        <begin position="360"/>
        <end position="378"/>
    </location>
</feature>
<keyword evidence="5" id="KW-0328">Glycosyltransferase</keyword>
<proteinExistence type="inferred from homology"/>
<evidence type="ECO:0000259" key="4">
    <source>
        <dbReference type="Pfam" id="PF00535"/>
    </source>
</evidence>
<keyword evidence="6" id="KW-1185">Reference proteome</keyword>
<feature type="transmembrane region" description="Helical" evidence="3">
    <location>
        <begin position="54"/>
        <end position="79"/>
    </location>
</feature>
<dbReference type="EC" id="2.4.-.-" evidence="5"/>
<dbReference type="EMBL" id="JBEUKS010000001">
    <property type="protein sequence ID" value="MFC1437428.1"/>
    <property type="molecule type" value="Genomic_DNA"/>
</dbReference>
<organism evidence="5 6">
    <name type="scientific">Streptacidiphilus jeojiensis</name>
    <dbReference type="NCBI Taxonomy" id="3229225"/>
    <lineage>
        <taxon>Bacteria</taxon>
        <taxon>Bacillati</taxon>
        <taxon>Actinomycetota</taxon>
        <taxon>Actinomycetes</taxon>
        <taxon>Kitasatosporales</taxon>
        <taxon>Streptomycetaceae</taxon>
        <taxon>Streptacidiphilus</taxon>
    </lineage>
</organism>
<feature type="compositionally biased region" description="Low complexity" evidence="2">
    <location>
        <begin position="407"/>
        <end position="417"/>
    </location>
</feature>
<feature type="transmembrane region" description="Helical" evidence="3">
    <location>
        <begin position="154"/>
        <end position="178"/>
    </location>
</feature>
<accession>A0ABV6XH78</accession>
<feature type="transmembrane region" description="Helical" evidence="3">
    <location>
        <begin position="184"/>
        <end position="204"/>
    </location>
</feature>
<dbReference type="RefSeq" id="WP_380562764.1">
    <property type="nucleotide sequence ID" value="NZ_JBEUKS010000001.1"/>
</dbReference>
<feature type="transmembrane region" description="Helical" evidence="3">
    <location>
        <begin position="216"/>
        <end position="236"/>
    </location>
</feature>
<dbReference type="InterPro" id="IPR050256">
    <property type="entry name" value="Glycosyltransferase_2"/>
</dbReference>
<feature type="domain" description="Glycosyltransferase 2-like" evidence="4">
    <location>
        <begin position="445"/>
        <end position="611"/>
    </location>
</feature>
<dbReference type="PANTHER" id="PTHR48090">
    <property type="entry name" value="UNDECAPRENYL-PHOSPHATE 4-DEOXY-4-FORMAMIDO-L-ARABINOSE TRANSFERASE-RELATED"/>
    <property type="match status" value="1"/>
</dbReference>
<feature type="transmembrane region" description="Helical" evidence="3">
    <location>
        <begin position="293"/>
        <end position="313"/>
    </location>
</feature>
<keyword evidence="5" id="KW-0808">Transferase</keyword>
<keyword evidence="3" id="KW-1133">Transmembrane helix</keyword>
<feature type="region of interest" description="Disordered" evidence="2">
    <location>
        <begin position="407"/>
        <end position="437"/>
    </location>
</feature>
<feature type="transmembrane region" description="Helical" evidence="3">
    <location>
        <begin position="25"/>
        <end position="42"/>
    </location>
</feature>